<evidence type="ECO:0000313" key="3">
    <source>
        <dbReference type="Proteomes" id="UP000243518"/>
    </source>
</evidence>
<dbReference type="AlphaFoldDB" id="A0AAQ1G668"/>
<accession>A0AAQ1G668</accession>
<keyword evidence="3" id="KW-1185">Reference proteome</keyword>
<dbReference type="Proteomes" id="UP000243518">
    <property type="component" value="Unassembled WGS sequence"/>
</dbReference>
<proteinExistence type="predicted"/>
<name>A0AAQ1G668_9GAMM</name>
<protein>
    <recommendedName>
        <fullName evidence="4">Glycogen branching protein</fullName>
    </recommendedName>
</protein>
<evidence type="ECO:0000313" key="2">
    <source>
        <dbReference type="EMBL" id="SEF83249.1"/>
    </source>
</evidence>
<gene>
    <name evidence="2" type="ORF">SAMN05216586_10254</name>
</gene>
<evidence type="ECO:0008006" key="4">
    <source>
        <dbReference type="Google" id="ProtNLM"/>
    </source>
</evidence>
<dbReference type="EMBL" id="FNVE01000002">
    <property type="protein sequence ID" value="SEF83249.1"/>
    <property type="molecule type" value="Genomic_DNA"/>
</dbReference>
<reference evidence="2 3" key="1">
    <citation type="submission" date="2016-10" db="EMBL/GenBank/DDBJ databases">
        <authorList>
            <person name="Varghese N."/>
            <person name="Submissions S."/>
        </authorList>
    </citation>
    <scope>NUCLEOTIDE SEQUENCE [LARGE SCALE GENOMIC DNA]</scope>
    <source>
        <strain evidence="2 3">CECT 8317</strain>
    </source>
</reference>
<sequence>MPKHNVTAPFNWNAGGKVVAYPKGEQNLPPDVAAHAIKNGFVAKPTDATAKQPAAPEKAEPATKA</sequence>
<feature type="region of interest" description="Disordered" evidence="1">
    <location>
        <begin position="46"/>
        <end position="65"/>
    </location>
</feature>
<comment type="caution">
    <text evidence="2">The sequence shown here is derived from an EMBL/GenBank/DDBJ whole genome shotgun (WGS) entry which is preliminary data.</text>
</comment>
<dbReference type="RefSeq" id="WP_088273991.1">
    <property type="nucleotide sequence ID" value="NZ_FNVE01000002.1"/>
</dbReference>
<evidence type="ECO:0000256" key="1">
    <source>
        <dbReference type="SAM" id="MobiDB-lite"/>
    </source>
</evidence>
<organism evidence="2 3">
    <name type="scientific">Halopseudomonas aestusnigri</name>
    <dbReference type="NCBI Taxonomy" id="857252"/>
    <lineage>
        <taxon>Bacteria</taxon>
        <taxon>Pseudomonadati</taxon>
        <taxon>Pseudomonadota</taxon>
        <taxon>Gammaproteobacteria</taxon>
        <taxon>Pseudomonadales</taxon>
        <taxon>Pseudomonadaceae</taxon>
        <taxon>Halopseudomonas</taxon>
    </lineage>
</organism>